<dbReference type="PANTHER" id="PTHR42913">
    <property type="entry name" value="APOPTOSIS-INDUCING FACTOR 1"/>
    <property type="match status" value="1"/>
</dbReference>
<feature type="domain" description="FAD/NAD(P)-binding" evidence="6">
    <location>
        <begin position="5"/>
        <end position="316"/>
    </location>
</feature>
<evidence type="ECO:0000313" key="8">
    <source>
        <dbReference type="Proteomes" id="UP000220251"/>
    </source>
</evidence>
<dbReference type="PANTHER" id="PTHR42913:SF3">
    <property type="entry name" value="64 KDA MITOCHONDRIAL NADH DEHYDROGENASE (EUROFUNG)"/>
    <property type="match status" value="1"/>
</dbReference>
<evidence type="ECO:0000256" key="2">
    <source>
        <dbReference type="ARBA" id="ARBA00005272"/>
    </source>
</evidence>
<evidence type="ECO:0000259" key="6">
    <source>
        <dbReference type="Pfam" id="PF07992"/>
    </source>
</evidence>
<keyword evidence="5 7" id="KW-0560">Oxidoreductase</keyword>
<dbReference type="Proteomes" id="UP000220251">
    <property type="component" value="Unassembled WGS sequence"/>
</dbReference>
<evidence type="ECO:0000256" key="3">
    <source>
        <dbReference type="ARBA" id="ARBA00022630"/>
    </source>
</evidence>
<gene>
    <name evidence="7" type="primary">ndh</name>
    <name evidence="7" type="ORF">ELAC_0308</name>
</gene>
<sequence>MSERKVLIVGGGFAGLEVAKTLSSSKDVEVTLLDKNNYHQFKPLLYQVATAALTPDDVATPFRTFFEKAENIHFKMEEVTSIDAETKTVHTKEGNTYQADTLVLATGASVNFLSVKGADEYALPLYTLDDAERLRAKIIETFEEADKSPGKDKTTDCVIVGAGPTGCETAGAIASLFNEFKAEFKDLPSQISRIYLVDHGKSPLKAFSEESQRYAQEKLSEMGVVLDMQKRVLEVTKDGVLLEDQTFIPSRLVIWAGGLQPNTFSLTGPKRLKIEVSADLSWPSNRDIYVLGDAALIRGEDGEELPSLASVAVQSGKVAGENILADCRGKERMRFFYHDKGIMAMIGKYAAVAEVGKKRHQLEGPIAFAAWLGVHAALLPSYRQRAEAILEWGWDYVKGSRPFQIADKI</sequence>
<dbReference type="EMBL" id="CWGJ01000005">
    <property type="protein sequence ID" value="CRX37669.1"/>
    <property type="molecule type" value="Genomic_DNA"/>
</dbReference>
<evidence type="ECO:0000313" key="7">
    <source>
        <dbReference type="EMBL" id="CRX37669.1"/>
    </source>
</evidence>
<proteinExistence type="inferred from homology"/>
<dbReference type="GO" id="GO:0003955">
    <property type="term" value="F:NAD(P)H dehydrogenase (quinone) activity"/>
    <property type="evidence" value="ECO:0007669"/>
    <property type="project" value="TreeGrafter"/>
</dbReference>
<name>A0A0H5DQ63_9BACT</name>
<dbReference type="GO" id="GO:0019646">
    <property type="term" value="P:aerobic electron transport chain"/>
    <property type="evidence" value="ECO:0007669"/>
    <property type="project" value="TreeGrafter"/>
</dbReference>
<dbReference type="InterPro" id="IPR023753">
    <property type="entry name" value="FAD/NAD-binding_dom"/>
</dbReference>
<comment type="cofactor">
    <cofactor evidence="1">
        <name>FAD</name>
        <dbReference type="ChEBI" id="CHEBI:57692"/>
    </cofactor>
</comment>
<keyword evidence="4" id="KW-0274">FAD</keyword>
<evidence type="ECO:0000256" key="1">
    <source>
        <dbReference type="ARBA" id="ARBA00001974"/>
    </source>
</evidence>
<dbReference type="OrthoDB" id="9781621at2"/>
<dbReference type="InterPro" id="IPR051169">
    <property type="entry name" value="NADH-Q_oxidoreductase"/>
</dbReference>
<reference evidence="8" key="1">
    <citation type="submission" date="2015-06" db="EMBL/GenBank/DDBJ databases">
        <authorList>
            <person name="Bertelli C."/>
        </authorList>
    </citation>
    <scope>NUCLEOTIDE SEQUENCE [LARGE SCALE GENOMIC DNA]</scope>
    <source>
        <strain evidence="8">CRIB-30</strain>
    </source>
</reference>
<keyword evidence="3" id="KW-0285">Flavoprotein</keyword>
<dbReference type="EC" id="1.6.99.3" evidence="7"/>
<dbReference type="PRINTS" id="PR00411">
    <property type="entry name" value="PNDRDTASEI"/>
</dbReference>
<accession>A0A0H5DQ63</accession>
<dbReference type="RefSeq" id="WP_098037529.1">
    <property type="nucleotide sequence ID" value="NZ_CWGJ01000005.1"/>
</dbReference>
<comment type="similarity">
    <text evidence="2">Belongs to the NADH dehydrogenase family.</text>
</comment>
<dbReference type="AlphaFoldDB" id="A0A0H5DQ63"/>
<dbReference type="Gene3D" id="3.50.50.100">
    <property type="match status" value="1"/>
</dbReference>
<evidence type="ECO:0000256" key="4">
    <source>
        <dbReference type="ARBA" id="ARBA00022827"/>
    </source>
</evidence>
<organism evidence="7 8">
    <name type="scientific">Estrella lausannensis</name>
    <dbReference type="NCBI Taxonomy" id="483423"/>
    <lineage>
        <taxon>Bacteria</taxon>
        <taxon>Pseudomonadati</taxon>
        <taxon>Chlamydiota</taxon>
        <taxon>Chlamydiia</taxon>
        <taxon>Parachlamydiales</taxon>
        <taxon>Candidatus Criblamydiaceae</taxon>
        <taxon>Estrella</taxon>
    </lineage>
</organism>
<protein>
    <submittedName>
        <fullName evidence="7">NADH dehydrogenase</fullName>
        <ecNumber evidence="7">1.6.99.3</ecNumber>
    </submittedName>
</protein>
<keyword evidence="8" id="KW-1185">Reference proteome</keyword>
<dbReference type="SUPFAM" id="SSF51905">
    <property type="entry name" value="FAD/NAD(P)-binding domain"/>
    <property type="match status" value="2"/>
</dbReference>
<dbReference type="Pfam" id="PF07992">
    <property type="entry name" value="Pyr_redox_2"/>
    <property type="match status" value="1"/>
</dbReference>
<dbReference type="InterPro" id="IPR036188">
    <property type="entry name" value="FAD/NAD-bd_sf"/>
</dbReference>
<dbReference type="PRINTS" id="PR00368">
    <property type="entry name" value="FADPNR"/>
</dbReference>
<evidence type="ECO:0000256" key="5">
    <source>
        <dbReference type="ARBA" id="ARBA00023002"/>
    </source>
</evidence>